<dbReference type="EMBL" id="CAUYUJ010015260">
    <property type="protein sequence ID" value="CAK0851650.1"/>
    <property type="molecule type" value="Genomic_DNA"/>
</dbReference>
<accession>A0ABN9TZ58</accession>
<organism evidence="2 3">
    <name type="scientific">Prorocentrum cordatum</name>
    <dbReference type="NCBI Taxonomy" id="2364126"/>
    <lineage>
        <taxon>Eukaryota</taxon>
        <taxon>Sar</taxon>
        <taxon>Alveolata</taxon>
        <taxon>Dinophyceae</taxon>
        <taxon>Prorocentrales</taxon>
        <taxon>Prorocentraceae</taxon>
        <taxon>Prorocentrum</taxon>
    </lineage>
</organism>
<dbReference type="PANTHER" id="PTHR12482:SF5">
    <property type="entry name" value="DUF676 DOMAIN-CONTAINING PROTEIN"/>
    <property type="match status" value="1"/>
</dbReference>
<evidence type="ECO:0000313" key="2">
    <source>
        <dbReference type="EMBL" id="CAK0851650.1"/>
    </source>
</evidence>
<proteinExistence type="predicted"/>
<evidence type="ECO:0000313" key="3">
    <source>
        <dbReference type="Proteomes" id="UP001189429"/>
    </source>
</evidence>
<dbReference type="Gene3D" id="3.40.50.1820">
    <property type="entry name" value="alpha/beta hydrolase"/>
    <property type="match status" value="1"/>
</dbReference>
<gene>
    <name evidence="2" type="ORF">PCOR1329_LOCUS43758</name>
</gene>
<sequence>MGELLASEVRALVREWCPGGRAGHQTTPRGPSLGRLSFICHSVGGLIARAALPLLALEFGAYFHTYMSFSSPHLGYMYTRNSIFKTGLWLAAKMWNSVCLEQLSMNDSADQRGLFLLELSRQGGLSNFSPWPFVGRCGLASHQDQYAPFESARLEMADGAKKDSTRLPEGSTPRCCRTSWGPWSPTGRLSVSTSTSALQK</sequence>
<dbReference type="SUPFAM" id="SSF53474">
    <property type="entry name" value="alpha/beta-Hydrolases"/>
    <property type="match status" value="1"/>
</dbReference>
<keyword evidence="3" id="KW-1185">Reference proteome</keyword>
<reference evidence="2" key="1">
    <citation type="submission" date="2023-10" db="EMBL/GenBank/DDBJ databases">
        <authorList>
            <person name="Chen Y."/>
            <person name="Shah S."/>
            <person name="Dougan E. K."/>
            <person name="Thang M."/>
            <person name="Chan C."/>
        </authorList>
    </citation>
    <scope>NUCLEOTIDE SEQUENCE [LARGE SCALE GENOMIC DNA]</scope>
</reference>
<dbReference type="InterPro" id="IPR044294">
    <property type="entry name" value="Lipase-like"/>
</dbReference>
<dbReference type="Proteomes" id="UP001189429">
    <property type="component" value="Unassembled WGS sequence"/>
</dbReference>
<dbReference type="InterPro" id="IPR007751">
    <property type="entry name" value="DUF676_lipase-like"/>
</dbReference>
<evidence type="ECO:0000259" key="1">
    <source>
        <dbReference type="Pfam" id="PF05057"/>
    </source>
</evidence>
<dbReference type="Pfam" id="PF05057">
    <property type="entry name" value="DUF676"/>
    <property type="match status" value="1"/>
</dbReference>
<comment type="caution">
    <text evidence="2">The sequence shown here is derived from an EMBL/GenBank/DDBJ whole genome shotgun (WGS) entry which is preliminary data.</text>
</comment>
<protein>
    <recommendedName>
        <fullName evidence="1">DUF676 domain-containing protein</fullName>
    </recommendedName>
</protein>
<dbReference type="InterPro" id="IPR029058">
    <property type="entry name" value="AB_hydrolase_fold"/>
</dbReference>
<name>A0ABN9TZ58_9DINO</name>
<feature type="domain" description="DUF676" evidence="1">
    <location>
        <begin position="33"/>
        <end position="151"/>
    </location>
</feature>
<dbReference type="PANTHER" id="PTHR12482">
    <property type="entry name" value="LIPASE ROG1-RELATED-RELATED"/>
    <property type="match status" value="1"/>
</dbReference>